<feature type="compositionally biased region" description="Acidic residues" evidence="1">
    <location>
        <begin position="222"/>
        <end position="251"/>
    </location>
</feature>
<dbReference type="Proteomes" id="UP000799118">
    <property type="component" value="Unassembled WGS sequence"/>
</dbReference>
<feature type="region of interest" description="Disordered" evidence="1">
    <location>
        <begin position="212"/>
        <end position="251"/>
    </location>
</feature>
<dbReference type="AlphaFoldDB" id="A0A6A4HAV3"/>
<name>A0A6A4HAV3_9AGAR</name>
<evidence type="ECO:0000313" key="2">
    <source>
        <dbReference type="EMBL" id="KAE9394853.1"/>
    </source>
</evidence>
<organism evidence="2 3">
    <name type="scientific">Gymnopus androsaceus JB14</name>
    <dbReference type="NCBI Taxonomy" id="1447944"/>
    <lineage>
        <taxon>Eukaryota</taxon>
        <taxon>Fungi</taxon>
        <taxon>Dikarya</taxon>
        <taxon>Basidiomycota</taxon>
        <taxon>Agaricomycotina</taxon>
        <taxon>Agaricomycetes</taxon>
        <taxon>Agaricomycetidae</taxon>
        <taxon>Agaricales</taxon>
        <taxon>Marasmiineae</taxon>
        <taxon>Omphalotaceae</taxon>
        <taxon>Gymnopus</taxon>
    </lineage>
</organism>
<gene>
    <name evidence="2" type="ORF">BT96DRAFT_923270</name>
</gene>
<feature type="compositionally biased region" description="Low complexity" evidence="1">
    <location>
        <begin position="153"/>
        <end position="178"/>
    </location>
</feature>
<dbReference type="OrthoDB" id="10580145at2759"/>
<sequence length="341" mass="38394">MSTPVCEEPIHFTNPFTGASLSLSTNTELEYNQTNTSNSTEHEQLYREMSTSTKRGKLVPKRELTLKGLGQGARQRSIDKLLSSTSRLSPIAPSPISPTGSSSSNSNSSSPYEDNWAHSPHTPTTVNRLEVPRTPHYDHEGVTPRYTGALPFGTSPGTRMTPRTPRTPRTASTTGRYPPRTPRTPSAAAWEREHGFLPTLPERCQSVPLAEDWMPEPKPVSDGDESADADSSQGDDEDCGSVDGFQYEDEESVEAYDNDYEYEEYDRDSVYEWGVDQPALTREEYALMLEKMREEAELSVCDGMMEQLELRDAFESAVEEMMRVKPEPERIRGLQRRRTIW</sequence>
<proteinExistence type="predicted"/>
<feature type="region of interest" description="Disordered" evidence="1">
    <location>
        <begin position="31"/>
        <end position="188"/>
    </location>
</feature>
<feature type="compositionally biased region" description="Basic and acidic residues" evidence="1">
    <location>
        <begin position="130"/>
        <end position="142"/>
    </location>
</feature>
<dbReference type="EMBL" id="ML769542">
    <property type="protein sequence ID" value="KAE9394853.1"/>
    <property type="molecule type" value="Genomic_DNA"/>
</dbReference>
<protein>
    <submittedName>
        <fullName evidence="2">Uncharacterized protein</fullName>
    </submittedName>
</protein>
<keyword evidence="3" id="KW-1185">Reference proteome</keyword>
<evidence type="ECO:0000256" key="1">
    <source>
        <dbReference type="SAM" id="MobiDB-lite"/>
    </source>
</evidence>
<feature type="compositionally biased region" description="Low complexity" evidence="1">
    <location>
        <begin position="97"/>
        <end position="111"/>
    </location>
</feature>
<evidence type="ECO:0000313" key="3">
    <source>
        <dbReference type="Proteomes" id="UP000799118"/>
    </source>
</evidence>
<accession>A0A6A4HAV3</accession>
<reference evidence="2" key="1">
    <citation type="journal article" date="2019" name="Environ. Microbiol.">
        <title>Fungal ecological strategies reflected in gene transcription - a case study of two litter decomposers.</title>
        <authorList>
            <person name="Barbi F."/>
            <person name="Kohler A."/>
            <person name="Barry K."/>
            <person name="Baskaran P."/>
            <person name="Daum C."/>
            <person name="Fauchery L."/>
            <person name="Ihrmark K."/>
            <person name="Kuo A."/>
            <person name="LaButti K."/>
            <person name="Lipzen A."/>
            <person name="Morin E."/>
            <person name="Grigoriev I.V."/>
            <person name="Henrissat B."/>
            <person name="Lindahl B."/>
            <person name="Martin F."/>
        </authorList>
    </citation>
    <scope>NUCLEOTIDE SEQUENCE</scope>
    <source>
        <strain evidence="2">JB14</strain>
    </source>
</reference>